<sequence length="55" mass="5911">MSELTKPGADVSEKENTKFYLPAAAVSPDFECIGDVVGDVLDLHGVVLIPDTYDK</sequence>
<reference evidence="1 2" key="1">
    <citation type="submission" date="2022-06" db="EMBL/GenBank/DDBJ databases">
        <title>Halogeometricum sp. a new haloarchaeum isolate from saline soil.</title>
        <authorList>
            <person name="Strakova D."/>
            <person name="Galisteo C."/>
            <person name="Sanchez-Porro C."/>
            <person name="Ventosa A."/>
        </authorList>
    </citation>
    <scope>NUCLEOTIDE SEQUENCE [LARGE SCALE GENOMIC DNA]</scope>
    <source>
        <strain evidence="2">S3BR25-2</strain>
    </source>
</reference>
<dbReference type="RefSeq" id="WP_310929695.1">
    <property type="nucleotide sequence ID" value="NZ_JAMQOQ010000004.1"/>
</dbReference>
<protein>
    <submittedName>
        <fullName evidence="1">Uncharacterized protein</fullName>
    </submittedName>
</protein>
<name>A0ABU2G627_9EURY</name>
<evidence type="ECO:0000313" key="1">
    <source>
        <dbReference type="EMBL" id="MDS0295738.1"/>
    </source>
</evidence>
<evidence type="ECO:0000313" key="2">
    <source>
        <dbReference type="Proteomes" id="UP001254813"/>
    </source>
</evidence>
<dbReference type="EMBL" id="JAMQOQ010000004">
    <property type="protein sequence ID" value="MDS0295738.1"/>
    <property type="molecule type" value="Genomic_DNA"/>
</dbReference>
<comment type="caution">
    <text evidence="1">The sequence shown here is derived from an EMBL/GenBank/DDBJ whole genome shotgun (WGS) entry which is preliminary data.</text>
</comment>
<keyword evidence="2" id="KW-1185">Reference proteome</keyword>
<gene>
    <name evidence="1" type="ORF">NDI79_16310</name>
</gene>
<dbReference type="Proteomes" id="UP001254813">
    <property type="component" value="Unassembled WGS sequence"/>
</dbReference>
<accession>A0ABU2G627</accession>
<proteinExistence type="predicted"/>
<organism evidence="1 2">
    <name type="scientific">Halogeometricum luteum</name>
    <dbReference type="NCBI Taxonomy" id="2950537"/>
    <lineage>
        <taxon>Archaea</taxon>
        <taxon>Methanobacteriati</taxon>
        <taxon>Methanobacteriota</taxon>
        <taxon>Stenosarchaea group</taxon>
        <taxon>Halobacteria</taxon>
        <taxon>Halobacteriales</taxon>
        <taxon>Haloferacaceae</taxon>
        <taxon>Halogeometricum</taxon>
    </lineage>
</organism>